<organism evidence="2 3">
    <name type="scientific">Taibaiella lutea</name>
    <dbReference type="NCBI Taxonomy" id="2608001"/>
    <lineage>
        <taxon>Bacteria</taxon>
        <taxon>Pseudomonadati</taxon>
        <taxon>Bacteroidota</taxon>
        <taxon>Chitinophagia</taxon>
        <taxon>Chitinophagales</taxon>
        <taxon>Chitinophagaceae</taxon>
        <taxon>Taibaiella</taxon>
    </lineage>
</organism>
<name>A0A5M6CB92_9BACT</name>
<feature type="signal peptide" evidence="1">
    <location>
        <begin position="1"/>
        <end position="25"/>
    </location>
</feature>
<dbReference type="RefSeq" id="WP_150033961.1">
    <property type="nucleotide sequence ID" value="NZ_VWSH01000004.1"/>
</dbReference>
<protein>
    <submittedName>
        <fullName evidence="2">Uncharacterized protein</fullName>
    </submittedName>
</protein>
<reference evidence="2 3" key="1">
    <citation type="submission" date="2019-09" db="EMBL/GenBank/DDBJ databases">
        <title>Genome sequence and assembly of Taibaiella sp.</title>
        <authorList>
            <person name="Chhetri G."/>
        </authorList>
    </citation>
    <scope>NUCLEOTIDE SEQUENCE [LARGE SCALE GENOMIC DNA]</scope>
    <source>
        <strain evidence="2 3">KVB11</strain>
    </source>
</reference>
<evidence type="ECO:0000313" key="2">
    <source>
        <dbReference type="EMBL" id="KAA5532458.1"/>
    </source>
</evidence>
<keyword evidence="3" id="KW-1185">Reference proteome</keyword>
<keyword evidence="1" id="KW-0732">Signal</keyword>
<feature type="chain" id="PRO_5024332282" evidence="1">
    <location>
        <begin position="26"/>
        <end position="156"/>
    </location>
</feature>
<evidence type="ECO:0000256" key="1">
    <source>
        <dbReference type="SAM" id="SignalP"/>
    </source>
</evidence>
<dbReference type="AlphaFoldDB" id="A0A5M6CB92"/>
<dbReference type="Proteomes" id="UP000323632">
    <property type="component" value="Unassembled WGS sequence"/>
</dbReference>
<proteinExistence type="predicted"/>
<evidence type="ECO:0000313" key="3">
    <source>
        <dbReference type="Proteomes" id="UP000323632"/>
    </source>
</evidence>
<accession>A0A5M6CB92</accession>
<comment type="caution">
    <text evidence="2">The sequence shown here is derived from an EMBL/GenBank/DDBJ whole genome shotgun (WGS) entry which is preliminary data.</text>
</comment>
<sequence length="156" mass="17257">MKKYPGILLLTITLFAAFSFQTNPAAKKKKIDFKGSTFLAGGLAGNGKISAKEFESLMKQPLVSKDSQGVLHAVASYSFTYAERGAYEDSTGTLRIMTDYYTAESENGKLPEYYVNSLKERIKYGDTVYYFDVMASVADTGAARYHSLPLKLILTK</sequence>
<dbReference type="EMBL" id="VWSH01000004">
    <property type="protein sequence ID" value="KAA5532458.1"/>
    <property type="molecule type" value="Genomic_DNA"/>
</dbReference>
<gene>
    <name evidence="2" type="ORF">F0919_16860</name>
</gene>